<keyword evidence="1" id="KW-0732">Signal</keyword>
<feature type="chain" id="PRO_5042132404" description="Secreted protein" evidence="1">
    <location>
        <begin position="25"/>
        <end position="150"/>
    </location>
</feature>
<accession>A0AAE0KFG4</accession>
<evidence type="ECO:0008006" key="4">
    <source>
        <dbReference type="Google" id="ProtNLM"/>
    </source>
</evidence>
<evidence type="ECO:0000256" key="1">
    <source>
        <dbReference type="SAM" id="SignalP"/>
    </source>
</evidence>
<keyword evidence="3" id="KW-1185">Reference proteome</keyword>
<comment type="caution">
    <text evidence="2">The sequence shown here is derived from an EMBL/GenBank/DDBJ whole genome shotgun (WGS) entry which is preliminary data.</text>
</comment>
<feature type="signal peptide" evidence="1">
    <location>
        <begin position="1"/>
        <end position="24"/>
    </location>
</feature>
<organism evidence="2 3">
    <name type="scientific">Podospora didyma</name>
    <dbReference type="NCBI Taxonomy" id="330526"/>
    <lineage>
        <taxon>Eukaryota</taxon>
        <taxon>Fungi</taxon>
        <taxon>Dikarya</taxon>
        <taxon>Ascomycota</taxon>
        <taxon>Pezizomycotina</taxon>
        <taxon>Sordariomycetes</taxon>
        <taxon>Sordariomycetidae</taxon>
        <taxon>Sordariales</taxon>
        <taxon>Podosporaceae</taxon>
        <taxon>Podospora</taxon>
    </lineage>
</organism>
<dbReference type="AlphaFoldDB" id="A0AAE0KFG4"/>
<protein>
    <recommendedName>
        <fullName evidence="4">Secreted protein</fullName>
    </recommendedName>
</protein>
<name>A0AAE0KFG4_9PEZI</name>
<proteinExistence type="predicted"/>
<gene>
    <name evidence="2" type="ORF">B0H63DRAFT_271845</name>
</gene>
<sequence length="150" mass="16557">MQFIATFPHRVVMIFFLILGHDHRTTVTCCASKPCAYRLISLVRPQCLLPFGDPLRWYGALPRGLFLFSTPSRSSTAHHKLEKKSGANAIKIRRSPDSTTFRDGLGMPFFGAFFRVKGSISFPGMVIACQAKLGYQSVSVGRASEAALCL</sequence>
<dbReference type="Proteomes" id="UP001285441">
    <property type="component" value="Unassembled WGS sequence"/>
</dbReference>
<reference evidence="2" key="1">
    <citation type="journal article" date="2023" name="Mol. Phylogenet. Evol.">
        <title>Genome-scale phylogeny and comparative genomics of the fungal order Sordariales.</title>
        <authorList>
            <person name="Hensen N."/>
            <person name="Bonometti L."/>
            <person name="Westerberg I."/>
            <person name="Brannstrom I.O."/>
            <person name="Guillou S."/>
            <person name="Cros-Aarteil S."/>
            <person name="Calhoun S."/>
            <person name="Haridas S."/>
            <person name="Kuo A."/>
            <person name="Mondo S."/>
            <person name="Pangilinan J."/>
            <person name="Riley R."/>
            <person name="LaButti K."/>
            <person name="Andreopoulos B."/>
            <person name="Lipzen A."/>
            <person name="Chen C."/>
            <person name="Yan M."/>
            <person name="Daum C."/>
            <person name="Ng V."/>
            <person name="Clum A."/>
            <person name="Steindorff A."/>
            <person name="Ohm R.A."/>
            <person name="Martin F."/>
            <person name="Silar P."/>
            <person name="Natvig D.O."/>
            <person name="Lalanne C."/>
            <person name="Gautier V."/>
            <person name="Ament-Velasquez S.L."/>
            <person name="Kruys A."/>
            <person name="Hutchinson M.I."/>
            <person name="Powell A.J."/>
            <person name="Barry K."/>
            <person name="Miller A.N."/>
            <person name="Grigoriev I.V."/>
            <person name="Debuchy R."/>
            <person name="Gladieux P."/>
            <person name="Hiltunen Thoren M."/>
            <person name="Johannesson H."/>
        </authorList>
    </citation>
    <scope>NUCLEOTIDE SEQUENCE</scope>
    <source>
        <strain evidence="2">CBS 232.78</strain>
    </source>
</reference>
<evidence type="ECO:0000313" key="2">
    <source>
        <dbReference type="EMBL" id="KAK3375227.1"/>
    </source>
</evidence>
<reference evidence="2" key="2">
    <citation type="submission" date="2023-06" db="EMBL/GenBank/DDBJ databases">
        <authorList>
            <consortium name="Lawrence Berkeley National Laboratory"/>
            <person name="Haridas S."/>
            <person name="Hensen N."/>
            <person name="Bonometti L."/>
            <person name="Westerberg I."/>
            <person name="Brannstrom I.O."/>
            <person name="Guillou S."/>
            <person name="Cros-Aarteil S."/>
            <person name="Calhoun S."/>
            <person name="Kuo A."/>
            <person name="Mondo S."/>
            <person name="Pangilinan J."/>
            <person name="Riley R."/>
            <person name="LaButti K."/>
            <person name="Andreopoulos B."/>
            <person name="Lipzen A."/>
            <person name="Chen C."/>
            <person name="Yanf M."/>
            <person name="Daum C."/>
            <person name="Ng V."/>
            <person name="Clum A."/>
            <person name="Steindorff A."/>
            <person name="Ohm R."/>
            <person name="Martin F."/>
            <person name="Silar P."/>
            <person name="Natvig D."/>
            <person name="Lalanne C."/>
            <person name="Gautier V."/>
            <person name="Ament-velasquez S.L."/>
            <person name="Kruys A."/>
            <person name="Hutchinson M.I."/>
            <person name="Powell A.J."/>
            <person name="Barry K."/>
            <person name="Miller A.N."/>
            <person name="Grigoriev I.V."/>
            <person name="Debuchy R."/>
            <person name="Gladieux P."/>
            <person name="Thoren M.H."/>
            <person name="Johannesson H."/>
        </authorList>
    </citation>
    <scope>NUCLEOTIDE SEQUENCE</scope>
    <source>
        <strain evidence="2">CBS 232.78</strain>
    </source>
</reference>
<evidence type="ECO:0000313" key="3">
    <source>
        <dbReference type="Proteomes" id="UP001285441"/>
    </source>
</evidence>
<dbReference type="EMBL" id="JAULSW010000007">
    <property type="protein sequence ID" value="KAK3375227.1"/>
    <property type="molecule type" value="Genomic_DNA"/>
</dbReference>